<sequence>MSNTLATFAGSARFAQLPPLPAVPPYPERIPLTPSHSTSLRAPRRPQVALGKPFCSKLHNKRSSHPQNEAKHVAARPRRWNAANQKRKAPSTVDSHSSPDDEARFVGNLNPESTFLADSHKTSGTGYAQSDPIGVWVARRMTTDDASPRRIFQVRHGPVVTRRIPFSPALEQLLHTLPSPRHYEGLKAIYLRDVHRLFPVFDLAALDKPESTVAQVLTKQAVCLAAGAHVDARALLTLGPDADPERPLTYAQFSLRLSWAMRSLLGAGLVKDRVQIIPVYVILALYTYGLEDRQVTIEMASLAVSHVFTIGLQLQIPDSRSENPGYLATLFCCVWAMDQMNACIHGRPLMMHERDFGRDLRACIAQQEPGFRLLLETVELLDRAIELYRPGSIDLPNELVKELPTFENLIEKSGAVALDTRHPFPRLAVSSYITAQQSLSSVSITTIVEDMGDQLPCVTFLPYALSLSLRVAYRELRASKVPMLRGRSYRQLQTNCRIIRGFSGIYRPVLAIVGLVDKLLEEIDRVGQEAAADSAAQTPTPRPLDPSTGREQVPNPVVHGNSNEWDREGYG</sequence>
<protein>
    <recommendedName>
        <fullName evidence="8">Transcription factor domain-containing protein</fullName>
    </recommendedName>
</protein>
<organism evidence="6 7">
    <name type="scientific">Parascedosporium putredinis</name>
    <dbReference type="NCBI Taxonomy" id="1442378"/>
    <lineage>
        <taxon>Eukaryota</taxon>
        <taxon>Fungi</taxon>
        <taxon>Dikarya</taxon>
        <taxon>Ascomycota</taxon>
        <taxon>Pezizomycotina</taxon>
        <taxon>Sordariomycetes</taxon>
        <taxon>Hypocreomycetidae</taxon>
        <taxon>Microascales</taxon>
        <taxon>Microascaceae</taxon>
        <taxon>Parascedosporium</taxon>
    </lineage>
</organism>
<comment type="caution">
    <text evidence="6">The sequence shown here is derived from an EMBL/GenBank/DDBJ whole genome shotgun (WGS) entry which is preliminary data.</text>
</comment>
<evidence type="ECO:0000256" key="1">
    <source>
        <dbReference type="ARBA" id="ARBA00022833"/>
    </source>
</evidence>
<reference evidence="6" key="1">
    <citation type="submission" date="2022-11" db="EMBL/GenBank/DDBJ databases">
        <authorList>
            <person name="Scott C."/>
            <person name="Bruce N."/>
        </authorList>
    </citation>
    <scope>NUCLEOTIDE SEQUENCE</scope>
</reference>
<feature type="compositionally biased region" description="Basic residues" evidence="5">
    <location>
        <begin position="73"/>
        <end position="89"/>
    </location>
</feature>
<dbReference type="Proteomes" id="UP000838763">
    <property type="component" value="Unassembled WGS sequence"/>
</dbReference>
<proteinExistence type="predicted"/>
<keyword evidence="1" id="KW-0862">Zinc</keyword>
<dbReference type="GO" id="GO:0003677">
    <property type="term" value="F:DNA binding"/>
    <property type="evidence" value="ECO:0007669"/>
    <property type="project" value="UniProtKB-KW"/>
</dbReference>
<keyword evidence="7" id="KW-1185">Reference proteome</keyword>
<evidence type="ECO:0000256" key="4">
    <source>
        <dbReference type="ARBA" id="ARBA00023163"/>
    </source>
</evidence>
<evidence type="ECO:0000313" key="6">
    <source>
        <dbReference type="EMBL" id="CAI4217792.1"/>
    </source>
</evidence>
<dbReference type="EMBL" id="CALLCH030000017">
    <property type="protein sequence ID" value="CAI4217792.1"/>
    <property type="molecule type" value="Genomic_DNA"/>
</dbReference>
<dbReference type="OrthoDB" id="10031947at2759"/>
<name>A0A9P1H6R6_9PEZI</name>
<evidence type="ECO:0000256" key="2">
    <source>
        <dbReference type="ARBA" id="ARBA00023015"/>
    </source>
</evidence>
<feature type="region of interest" description="Disordered" evidence="5">
    <location>
        <begin position="529"/>
        <end position="571"/>
    </location>
</feature>
<gene>
    <name evidence="6" type="ORF">PPNO1_LOCUS7394</name>
</gene>
<dbReference type="PANTHER" id="PTHR47171:SF6">
    <property type="entry name" value="SPECIFIC TRANSCRIPTION FACTOR, PUTATIVE (AFU_ORTHOLOGUE AFUA_2G06130)-RELATED"/>
    <property type="match status" value="1"/>
</dbReference>
<dbReference type="PANTHER" id="PTHR47171">
    <property type="entry name" value="FARA-RELATED"/>
    <property type="match status" value="1"/>
</dbReference>
<keyword evidence="4" id="KW-0804">Transcription</keyword>
<evidence type="ECO:0000313" key="7">
    <source>
        <dbReference type="Proteomes" id="UP000838763"/>
    </source>
</evidence>
<accession>A0A9P1H6R6</accession>
<keyword evidence="3" id="KW-0238">DNA-binding</keyword>
<dbReference type="CDD" id="cd12148">
    <property type="entry name" value="fungal_TF_MHR"/>
    <property type="match status" value="1"/>
</dbReference>
<keyword evidence="2" id="KW-0805">Transcription regulation</keyword>
<feature type="region of interest" description="Disordered" evidence="5">
    <location>
        <begin position="25"/>
        <end position="103"/>
    </location>
</feature>
<evidence type="ECO:0008006" key="8">
    <source>
        <dbReference type="Google" id="ProtNLM"/>
    </source>
</evidence>
<dbReference type="AlphaFoldDB" id="A0A9P1H6R6"/>
<evidence type="ECO:0000256" key="3">
    <source>
        <dbReference type="ARBA" id="ARBA00023125"/>
    </source>
</evidence>
<evidence type="ECO:0000256" key="5">
    <source>
        <dbReference type="SAM" id="MobiDB-lite"/>
    </source>
</evidence>
<dbReference type="InterPro" id="IPR052073">
    <property type="entry name" value="Amide_Lactam_Regulators"/>
</dbReference>